<dbReference type="InterPro" id="IPR029787">
    <property type="entry name" value="Nucleotide_cyclase"/>
</dbReference>
<evidence type="ECO:0000313" key="4">
    <source>
        <dbReference type="Proteomes" id="UP000004691"/>
    </source>
</evidence>
<dbReference type="InterPro" id="IPR043128">
    <property type="entry name" value="Rev_trsase/Diguanyl_cyclase"/>
</dbReference>
<dbReference type="Proteomes" id="UP000004691">
    <property type="component" value="Unassembled WGS sequence"/>
</dbReference>
<dbReference type="AlphaFoldDB" id="I0V4S4"/>
<keyword evidence="4" id="KW-1185">Reference proteome</keyword>
<dbReference type="InterPro" id="IPR050469">
    <property type="entry name" value="Diguanylate_Cyclase"/>
</dbReference>
<dbReference type="InterPro" id="IPR000160">
    <property type="entry name" value="GGDEF_dom"/>
</dbReference>
<dbReference type="STRING" id="882086.SacxiDRAFT_2914"/>
<proteinExistence type="predicted"/>
<feature type="compositionally biased region" description="Basic and acidic residues" evidence="1">
    <location>
        <begin position="171"/>
        <end position="186"/>
    </location>
</feature>
<dbReference type="EMBL" id="JH636049">
    <property type="protein sequence ID" value="EID55127.1"/>
    <property type="molecule type" value="Genomic_DNA"/>
</dbReference>
<dbReference type="PROSITE" id="PS50887">
    <property type="entry name" value="GGDEF"/>
    <property type="match status" value="1"/>
</dbReference>
<name>I0V4S4_9PSEU</name>
<feature type="domain" description="GGDEF" evidence="2">
    <location>
        <begin position="54"/>
        <end position="185"/>
    </location>
</feature>
<dbReference type="GO" id="GO:0043709">
    <property type="term" value="P:cell adhesion involved in single-species biofilm formation"/>
    <property type="evidence" value="ECO:0007669"/>
    <property type="project" value="TreeGrafter"/>
</dbReference>
<dbReference type="Gene3D" id="3.30.70.270">
    <property type="match status" value="1"/>
</dbReference>
<evidence type="ECO:0000313" key="3">
    <source>
        <dbReference type="EMBL" id="EID55127.1"/>
    </source>
</evidence>
<dbReference type="RefSeq" id="WP_006239272.1">
    <property type="nucleotide sequence ID" value="NZ_JH636049.1"/>
</dbReference>
<dbReference type="NCBIfam" id="TIGR00254">
    <property type="entry name" value="GGDEF"/>
    <property type="match status" value="1"/>
</dbReference>
<dbReference type="SMART" id="SM00267">
    <property type="entry name" value="GGDEF"/>
    <property type="match status" value="1"/>
</dbReference>
<evidence type="ECO:0000259" key="2">
    <source>
        <dbReference type="PROSITE" id="PS50887"/>
    </source>
</evidence>
<dbReference type="GO" id="GO:0005886">
    <property type="term" value="C:plasma membrane"/>
    <property type="evidence" value="ECO:0007669"/>
    <property type="project" value="TreeGrafter"/>
</dbReference>
<protein>
    <submittedName>
        <fullName evidence="3">Diguanylate cyclase (GGDEF) domain-containing protein</fullName>
    </submittedName>
</protein>
<feature type="region of interest" description="Disordered" evidence="1">
    <location>
        <begin position="171"/>
        <end position="196"/>
    </location>
</feature>
<dbReference type="CDD" id="cd01949">
    <property type="entry name" value="GGDEF"/>
    <property type="match status" value="1"/>
</dbReference>
<evidence type="ECO:0000256" key="1">
    <source>
        <dbReference type="SAM" id="MobiDB-lite"/>
    </source>
</evidence>
<dbReference type="Pfam" id="PF00990">
    <property type="entry name" value="GGDEF"/>
    <property type="match status" value="1"/>
</dbReference>
<reference evidence="3 4" key="1">
    <citation type="submission" date="2012-01" db="EMBL/GenBank/DDBJ databases">
        <title>Improved High-Quality Draft sequence of Saccharomonospora xinjiangensis XJ-54.</title>
        <authorList>
            <consortium name="US DOE Joint Genome Institute"/>
            <person name="Lucas S."/>
            <person name="Han J."/>
            <person name="Lapidus A."/>
            <person name="Cheng J.-F."/>
            <person name="Goodwin L."/>
            <person name="Pitluck S."/>
            <person name="Peters L."/>
            <person name="Mikhailova N."/>
            <person name="Teshima H."/>
            <person name="Detter J.C."/>
            <person name="Han C."/>
            <person name="Tapia R."/>
            <person name="Land M."/>
            <person name="Hauser L."/>
            <person name="Kyrpides N."/>
            <person name="Ivanova N."/>
            <person name="Pagani I."/>
            <person name="Brambilla E.-M."/>
            <person name="Klenk H.-P."/>
            <person name="Woyke T."/>
        </authorList>
    </citation>
    <scope>NUCLEOTIDE SEQUENCE [LARGE SCALE GENOMIC DNA]</scope>
    <source>
        <strain evidence="3 4">XJ-54</strain>
    </source>
</reference>
<organism evidence="3 4">
    <name type="scientific">Saccharomonospora xinjiangensis XJ-54</name>
    <dbReference type="NCBI Taxonomy" id="882086"/>
    <lineage>
        <taxon>Bacteria</taxon>
        <taxon>Bacillati</taxon>
        <taxon>Actinomycetota</taxon>
        <taxon>Actinomycetes</taxon>
        <taxon>Pseudonocardiales</taxon>
        <taxon>Pseudonocardiaceae</taxon>
        <taxon>Saccharomonospora</taxon>
    </lineage>
</organism>
<dbReference type="eggNOG" id="COG2199">
    <property type="taxonomic scope" value="Bacteria"/>
</dbReference>
<dbReference type="SUPFAM" id="SSF55073">
    <property type="entry name" value="Nucleotide cyclase"/>
    <property type="match status" value="1"/>
</dbReference>
<dbReference type="HOGENOM" id="CLU_1389345_0_0_11"/>
<gene>
    <name evidence="3" type="ORF">SacxiDRAFT_2914</name>
</gene>
<dbReference type="OrthoDB" id="23692at2"/>
<dbReference type="GO" id="GO:1902201">
    <property type="term" value="P:negative regulation of bacterial-type flagellum-dependent cell motility"/>
    <property type="evidence" value="ECO:0007669"/>
    <property type="project" value="TreeGrafter"/>
</dbReference>
<dbReference type="GO" id="GO:0052621">
    <property type="term" value="F:diguanylate cyclase activity"/>
    <property type="evidence" value="ECO:0007669"/>
    <property type="project" value="TreeGrafter"/>
</dbReference>
<sequence length="196" mass="21248">MLAEIALVVTTTTTLSTGFGAYRLRRKLRTDPLTGLGNRLALAEAFAWARRRSPLVAVALGDMNGFKAINDTHGHRFGDRVLIEVAAILQRTACRRELVVRLHGDEFAVLIPCDTPDHAARRLDTYRAAVAALDEVEGQPITASMALGVITAPSESADLSALLASADDRMYGDKHTHNSTRKEQLKCRSISPAKAS</sequence>
<accession>I0V4S4</accession>
<dbReference type="PANTHER" id="PTHR45138">
    <property type="entry name" value="REGULATORY COMPONENTS OF SENSORY TRANSDUCTION SYSTEM"/>
    <property type="match status" value="1"/>
</dbReference>
<dbReference type="PANTHER" id="PTHR45138:SF9">
    <property type="entry name" value="DIGUANYLATE CYCLASE DGCM-RELATED"/>
    <property type="match status" value="1"/>
</dbReference>